<dbReference type="Proteomes" id="UP000228930">
    <property type="component" value="Unassembled WGS sequence"/>
</dbReference>
<dbReference type="EMBL" id="LFJC01000003">
    <property type="protein sequence ID" value="PIT03782.1"/>
    <property type="molecule type" value="Genomic_DNA"/>
</dbReference>
<dbReference type="AlphaFoldDB" id="A0A2M6UGN9"/>
<sequence length="505" mass="53584">MSPTRRVLSAQVAHETNTFSVIPTTLEDYRKRLFLRDGEIAAALADTRMEIAAHLAAAKRYGWTLVQPVAAAATPSGKVTAACWAELQRLVFAACETGPFDGVILALHGAMVTETEDDAEGALLEGLRKRLGDTIPIAVTLDLHANVTERMGRLASIMLPYRTYPHIDQYETAFRAAELLQSAMDGTTRPKVLRSQPALLDGCNHGRTQGGVMSDLLKRAADMQAQTPGLLSVDVCAGFSRSDIAEVGPSVQITYDSSHNAAETAARQAAAALEDEMVRRRAEVTVTALDLPAATRLAAAAAADVADTRPLVIADFSDNPGSGAYGDGIRLLEALLQAGIRGVLFGVLGDPEAAARCHDAGLGASLDVVLGAKRHPESYGPPLTLTGRVTGLSDGAFVCEGPMNAGQPLTLGPSALLEVDGVSIAISTNTLQTYDQEMFRILGAEPAQFRIVAVKSAHHFRAAFGPMAKEVILADSGGLATFDHSKLSYRNVRRPIWPLDEMQPG</sequence>
<dbReference type="GO" id="GO:0006508">
    <property type="term" value="P:proteolysis"/>
    <property type="evidence" value="ECO:0007669"/>
    <property type="project" value="UniProtKB-KW"/>
</dbReference>
<comment type="caution">
    <text evidence="4">The sequence shown here is derived from an EMBL/GenBank/DDBJ whole genome shotgun (WGS) entry which is preliminary data.</text>
</comment>
<evidence type="ECO:0000259" key="3">
    <source>
        <dbReference type="Pfam" id="PF07364"/>
    </source>
</evidence>
<keyword evidence="1" id="KW-0378">Hydrolase</keyword>
<dbReference type="Pfam" id="PF07171">
    <property type="entry name" value="MlrC_C"/>
    <property type="match status" value="1"/>
</dbReference>
<dbReference type="InterPro" id="IPR010799">
    <property type="entry name" value="MlrC_C"/>
</dbReference>
<reference evidence="4 5" key="1">
    <citation type="submission" date="2015-06" db="EMBL/GenBank/DDBJ databases">
        <title>Comparative genome analysis of nirS-carrying Bradyrhizobium sp. strains.</title>
        <authorList>
            <person name="Ishii S."/>
            <person name="Jang J."/>
            <person name="Nishizawa T."/>
            <person name="Senoo K."/>
        </authorList>
    </citation>
    <scope>NUCLEOTIDE SEQUENCE [LARGE SCALE GENOMIC DNA]</scope>
    <source>
        <strain evidence="4 5">TSA1</strain>
    </source>
</reference>
<name>A0A2M6UGN9_9BRAD</name>
<comment type="function">
    <text evidence="1">Involved in peptidolytic degradation of cyclic heptapeptide hepatotoxin microcystin (MC).</text>
</comment>
<comment type="similarity">
    <text evidence="1">Belongs to the peptidase M81 family.</text>
</comment>
<evidence type="ECO:0000256" key="1">
    <source>
        <dbReference type="PIRNR" id="PIRNR012702"/>
    </source>
</evidence>
<dbReference type="GO" id="GO:0046872">
    <property type="term" value="F:metal ion binding"/>
    <property type="evidence" value="ECO:0007669"/>
    <property type="project" value="UniProtKB-KW"/>
</dbReference>
<gene>
    <name evidence="4" type="ORF">TSA1_25685</name>
</gene>
<proteinExistence type="inferred from homology"/>
<feature type="domain" description="Microcystin LR degradation protein MlrC C-terminal" evidence="2">
    <location>
        <begin position="313"/>
        <end position="491"/>
    </location>
</feature>
<evidence type="ECO:0000313" key="5">
    <source>
        <dbReference type="Proteomes" id="UP000228930"/>
    </source>
</evidence>
<evidence type="ECO:0000313" key="4">
    <source>
        <dbReference type="EMBL" id="PIT03782.1"/>
    </source>
</evidence>
<comment type="cofactor">
    <cofactor evidence="1">
        <name>Zn(2+)</name>
        <dbReference type="ChEBI" id="CHEBI:29105"/>
    </cofactor>
    <text evidence="1">Binds 1 zinc ion per subunit.</text>
</comment>
<protein>
    <recommendedName>
        <fullName evidence="1">Microcystinase C</fullName>
        <shortName evidence="1">MlrC</shortName>
    </recommendedName>
</protein>
<keyword evidence="1" id="KW-0482">Metalloprotease</keyword>
<keyword evidence="5" id="KW-1185">Reference proteome</keyword>
<dbReference type="Pfam" id="PF07364">
    <property type="entry name" value="DUF1485"/>
    <property type="match status" value="1"/>
</dbReference>
<evidence type="ECO:0000259" key="2">
    <source>
        <dbReference type="Pfam" id="PF07171"/>
    </source>
</evidence>
<keyword evidence="1" id="KW-0645">Protease</keyword>
<organism evidence="4 5">
    <name type="scientific">Bradyrhizobium nitroreducens</name>
    <dbReference type="NCBI Taxonomy" id="709803"/>
    <lineage>
        <taxon>Bacteria</taxon>
        <taxon>Pseudomonadati</taxon>
        <taxon>Pseudomonadota</taxon>
        <taxon>Alphaproteobacteria</taxon>
        <taxon>Hyphomicrobiales</taxon>
        <taxon>Nitrobacteraceae</taxon>
        <taxon>Bradyrhizobium</taxon>
    </lineage>
</organism>
<dbReference type="InterPro" id="IPR015995">
    <property type="entry name" value="MlrC_N"/>
</dbReference>
<dbReference type="GO" id="GO:0008237">
    <property type="term" value="F:metallopeptidase activity"/>
    <property type="evidence" value="ECO:0007669"/>
    <property type="project" value="UniProtKB-KW"/>
</dbReference>
<accession>A0A2M6UGN9</accession>
<feature type="domain" description="Microcystin LR degradation protein MlrC N-terminal" evidence="3">
    <location>
        <begin position="6"/>
        <end position="297"/>
    </location>
</feature>
<dbReference type="InterPro" id="IPR009197">
    <property type="entry name" value="MlrC"/>
</dbReference>
<dbReference type="PIRSF" id="PIRSF012702">
    <property type="entry name" value="UCP012702"/>
    <property type="match status" value="1"/>
</dbReference>
<keyword evidence="1" id="KW-0479">Metal-binding</keyword>